<dbReference type="Gene3D" id="2.170.120.30">
    <property type="match status" value="1"/>
</dbReference>
<dbReference type="Pfam" id="PF07949">
    <property type="entry name" value="YbbR"/>
    <property type="match status" value="2"/>
</dbReference>
<dbReference type="PANTHER" id="PTHR37804:SF1">
    <property type="entry name" value="CDAA REGULATORY PROTEIN CDAR"/>
    <property type="match status" value="1"/>
</dbReference>
<evidence type="ECO:0000256" key="1">
    <source>
        <dbReference type="SAM" id="Phobius"/>
    </source>
</evidence>
<dbReference type="Gene3D" id="2.170.120.40">
    <property type="entry name" value="YbbR-like domain"/>
    <property type="match status" value="1"/>
</dbReference>
<dbReference type="PANTHER" id="PTHR37804">
    <property type="entry name" value="CDAA REGULATORY PROTEIN CDAR"/>
    <property type="match status" value="1"/>
</dbReference>
<dbReference type="InterPro" id="IPR053154">
    <property type="entry name" value="c-di-AMP_regulator"/>
</dbReference>
<protein>
    <submittedName>
        <fullName evidence="2">YbbR family protein</fullName>
    </submittedName>
</protein>
<reference evidence="2 3" key="1">
    <citation type="journal article" date="2011" name="Stand. Genomic Sci.">
        <title>Complete genome sequence of Desulfobulbus propionicus type strain (1pr3).</title>
        <authorList>
            <person name="Pagani I."/>
            <person name="Lapidus A."/>
            <person name="Nolan M."/>
            <person name="Lucas S."/>
            <person name="Hammon N."/>
            <person name="Deshpande S."/>
            <person name="Cheng J.F."/>
            <person name="Chertkov O."/>
            <person name="Davenport K."/>
            <person name="Tapia R."/>
            <person name="Han C."/>
            <person name="Goodwin L."/>
            <person name="Pitluck S."/>
            <person name="Liolios K."/>
            <person name="Mavromatis K."/>
            <person name="Ivanova N."/>
            <person name="Mikhailova N."/>
            <person name="Pati A."/>
            <person name="Chen A."/>
            <person name="Palaniappan K."/>
            <person name="Land M."/>
            <person name="Hauser L."/>
            <person name="Chang Y.J."/>
            <person name="Jeffries C.D."/>
            <person name="Detter J.C."/>
            <person name="Brambilla E."/>
            <person name="Kannan K.P."/>
            <person name="Djao O.D."/>
            <person name="Rohde M."/>
            <person name="Pukall R."/>
            <person name="Spring S."/>
            <person name="Goker M."/>
            <person name="Sikorski J."/>
            <person name="Woyke T."/>
            <person name="Bristow J."/>
            <person name="Eisen J.A."/>
            <person name="Markowitz V."/>
            <person name="Hugenholtz P."/>
            <person name="Kyrpides N.C."/>
            <person name="Klenk H.P."/>
        </authorList>
    </citation>
    <scope>NUCLEOTIDE SEQUENCE [LARGE SCALE GENOMIC DNA]</scope>
    <source>
        <strain evidence="3">ATCC 33891 / DSM 2032 / 1pr3</strain>
    </source>
</reference>
<evidence type="ECO:0000313" key="3">
    <source>
        <dbReference type="Proteomes" id="UP000006365"/>
    </source>
</evidence>
<dbReference type="AlphaFoldDB" id="A0A7U3YKU2"/>
<accession>A0A7U3YKU2</accession>
<dbReference type="InterPro" id="IPR012505">
    <property type="entry name" value="YbbR"/>
</dbReference>
<gene>
    <name evidence="2" type="ordered locus">Despr_1052</name>
</gene>
<dbReference type="Proteomes" id="UP000006365">
    <property type="component" value="Chromosome"/>
</dbReference>
<proteinExistence type="predicted"/>
<keyword evidence="3" id="KW-1185">Reference proteome</keyword>
<dbReference type="RefSeq" id="WP_015723767.1">
    <property type="nucleotide sequence ID" value="NC_014972.1"/>
</dbReference>
<feature type="transmembrane region" description="Helical" evidence="1">
    <location>
        <begin position="14"/>
        <end position="32"/>
    </location>
</feature>
<keyword evidence="1" id="KW-0812">Transmembrane</keyword>
<keyword evidence="1" id="KW-1133">Transmembrane helix</keyword>
<sequence>MRTTPDLTVLTRHWLLKLLSLIIGASLWYFVVGEDRVDLVVTIPLELRNLPADLVIANQYKKEIEVAVSGPRRLIQEMRRQNISLPINLEKATPGALVIKNEPESIALPRGIAVQRVQPANITLLVDRLVHKDLTITPVTKGKPAAGFELQRLTLSPAHIIVTGPQTVVDKEQALSTSTIDLEGADRSSTFQVHLDLNEALLKLLGETVVEANVVIREIMVRKVVRDVPINIKAGDLPTGKLAPATVSVEADIPEQIVHATPELVMLFRASVNAAAKSANNELPVQVHGINLPGHAPIVIVTITPNTVRILP</sequence>
<name>A0A7U3YKU2_DESPD</name>
<evidence type="ECO:0000313" key="2">
    <source>
        <dbReference type="EMBL" id="ADW17224.1"/>
    </source>
</evidence>
<keyword evidence="1" id="KW-0472">Membrane</keyword>
<dbReference type="EMBL" id="CP002364">
    <property type="protein sequence ID" value="ADW17224.1"/>
    <property type="molecule type" value="Genomic_DNA"/>
</dbReference>
<dbReference type="KEGG" id="dpr:Despr_1052"/>
<organism evidence="2 3">
    <name type="scientific">Desulfobulbus propionicus (strain ATCC 33891 / DSM 2032 / VKM B-1956 / 1pr3)</name>
    <dbReference type="NCBI Taxonomy" id="577650"/>
    <lineage>
        <taxon>Bacteria</taxon>
        <taxon>Pseudomonadati</taxon>
        <taxon>Thermodesulfobacteriota</taxon>
        <taxon>Desulfobulbia</taxon>
        <taxon>Desulfobulbales</taxon>
        <taxon>Desulfobulbaceae</taxon>
        <taxon>Desulfobulbus</taxon>
    </lineage>
</organism>